<evidence type="ECO:0000313" key="3">
    <source>
        <dbReference type="Proteomes" id="UP000594463"/>
    </source>
</evidence>
<dbReference type="EMBL" id="CP065383">
    <property type="protein sequence ID" value="QPM68786.1"/>
    <property type="molecule type" value="Genomic_DNA"/>
</dbReference>
<dbReference type="AlphaFoldDB" id="A0A7T1AMS4"/>
<keyword evidence="1" id="KW-0472">Membrane</keyword>
<dbReference type="KEGG" id="alam:RT761_02010"/>
<dbReference type="RefSeq" id="WP_218111279.1">
    <property type="nucleotide sequence ID" value="NZ_CP065383.1"/>
</dbReference>
<sequence>MVYFFLILTMISLVLFIIGLINPSLVIFHFKKRRFLVILIYGTLTLVSLIILIITSPPPQTILPSNDEVPPVANEISDQNTNENRIGRQSNQLSTLDWLRESEKYFSSKEAQPEQYVSLSISLVTRFDQLVEITGETDLPSGSILEILFRQLSTPKYPNQFDLQTNAIVLKNSFQTTFSAPESYQFSQGPFQIRVSFYPENQIPAIQNLVGKNGEKLKGKKSKDENQKRILEDIKEVSFEFEIKPSPNR</sequence>
<feature type="transmembrane region" description="Helical" evidence="1">
    <location>
        <begin position="6"/>
        <end position="28"/>
    </location>
</feature>
<dbReference type="Proteomes" id="UP000594463">
    <property type="component" value="Chromosome"/>
</dbReference>
<protein>
    <submittedName>
        <fullName evidence="2">Uncharacterized protein</fullName>
    </submittedName>
</protein>
<keyword evidence="3" id="KW-1185">Reference proteome</keyword>
<keyword evidence="1" id="KW-1133">Transmembrane helix</keyword>
<organism evidence="2 3">
    <name type="scientific">Atribacter laminatus</name>
    <dbReference type="NCBI Taxonomy" id="2847778"/>
    <lineage>
        <taxon>Bacteria</taxon>
        <taxon>Pseudomonadati</taxon>
        <taxon>Atribacterota</taxon>
        <taxon>Atribacteria</taxon>
        <taxon>Atribacterales</taxon>
        <taxon>Atribacteraceae</taxon>
        <taxon>Atribacter</taxon>
    </lineage>
</organism>
<gene>
    <name evidence="2" type="ORF">RT761_02010</name>
</gene>
<evidence type="ECO:0000256" key="1">
    <source>
        <dbReference type="SAM" id="Phobius"/>
    </source>
</evidence>
<evidence type="ECO:0000313" key="2">
    <source>
        <dbReference type="EMBL" id="QPM68786.1"/>
    </source>
</evidence>
<feature type="transmembrane region" description="Helical" evidence="1">
    <location>
        <begin position="35"/>
        <end position="54"/>
    </location>
</feature>
<name>A0A7T1AMS4_ATRLM</name>
<proteinExistence type="predicted"/>
<accession>A0A7T1AMS4</accession>
<keyword evidence="1" id="KW-0812">Transmembrane</keyword>
<reference evidence="2 3" key="1">
    <citation type="journal article" date="2021" name="Nat. Commun.">
        <title>Isolation of a member of the candidate phylum Atribacteria reveals a unique cell membrane structure.</title>
        <authorList>
            <person name="Taiki K."/>
            <person name="Nobu M.K."/>
            <person name="Kusada H."/>
            <person name="Meng X.-Y."/>
            <person name="Hosoki N."/>
            <person name="Uematsu K."/>
            <person name="Yoshioka H."/>
            <person name="Kamagata Y."/>
            <person name="Tamaki H."/>
        </authorList>
    </citation>
    <scope>NUCLEOTIDE SEQUENCE [LARGE SCALE GENOMIC DNA]</scope>
    <source>
        <strain evidence="2 3">RT761</strain>
    </source>
</reference>